<protein>
    <submittedName>
        <fullName evidence="1">Uncharacterized protein</fullName>
    </submittedName>
</protein>
<proteinExistence type="predicted"/>
<name>A0A0A9EAU8_ARUDO</name>
<evidence type="ECO:0000313" key="1">
    <source>
        <dbReference type="EMBL" id="JAD97166.1"/>
    </source>
</evidence>
<reference evidence="1" key="2">
    <citation type="journal article" date="2015" name="Data Brief">
        <title>Shoot transcriptome of the giant reed, Arundo donax.</title>
        <authorList>
            <person name="Barrero R.A."/>
            <person name="Guerrero F.D."/>
            <person name="Moolhuijzen P."/>
            <person name="Goolsby J.A."/>
            <person name="Tidwell J."/>
            <person name="Bellgard S.E."/>
            <person name="Bellgard M.I."/>
        </authorList>
    </citation>
    <scope>NUCLEOTIDE SEQUENCE</scope>
    <source>
        <tissue evidence="1">Shoot tissue taken approximately 20 cm above the soil surface</tissue>
    </source>
</reference>
<reference evidence="1" key="1">
    <citation type="submission" date="2014-09" db="EMBL/GenBank/DDBJ databases">
        <authorList>
            <person name="Magalhaes I.L.F."/>
            <person name="Oliveira U."/>
            <person name="Santos F.R."/>
            <person name="Vidigal T.H.D.A."/>
            <person name="Brescovit A.D."/>
            <person name="Santos A.J."/>
        </authorList>
    </citation>
    <scope>NUCLEOTIDE SEQUENCE</scope>
    <source>
        <tissue evidence="1">Shoot tissue taken approximately 20 cm above the soil surface</tissue>
    </source>
</reference>
<accession>A0A0A9EAU8</accession>
<organism evidence="1">
    <name type="scientific">Arundo donax</name>
    <name type="common">Giant reed</name>
    <name type="synonym">Donax arundinaceus</name>
    <dbReference type="NCBI Taxonomy" id="35708"/>
    <lineage>
        <taxon>Eukaryota</taxon>
        <taxon>Viridiplantae</taxon>
        <taxon>Streptophyta</taxon>
        <taxon>Embryophyta</taxon>
        <taxon>Tracheophyta</taxon>
        <taxon>Spermatophyta</taxon>
        <taxon>Magnoliopsida</taxon>
        <taxon>Liliopsida</taxon>
        <taxon>Poales</taxon>
        <taxon>Poaceae</taxon>
        <taxon>PACMAD clade</taxon>
        <taxon>Arundinoideae</taxon>
        <taxon>Arundineae</taxon>
        <taxon>Arundo</taxon>
    </lineage>
</organism>
<dbReference type="EMBL" id="GBRH01200729">
    <property type="protein sequence ID" value="JAD97166.1"/>
    <property type="molecule type" value="Transcribed_RNA"/>
</dbReference>
<sequence>MYFVFFMIKMTCRSDSLFDKILMAIRSKNFCKRTCSLTDSSLSKSANQKPH</sequence>
<dbReference type="AlphaFoldDB" id="A0A0A9EAU8"/>